<evidence type="ECO:0000256" key="1">
    <source>
        <dbReference type="ARBA" id="ARBA00001968"/>
    </source>
</evidence>
<organism evidence="3">
    <name type="scientific">Cucumis melo</name>
    <name type="common">Muskmelon</name>
    <dbReference type="NCBI Taxonomy" id="3656"/>
    <lineage>
        <taxon>Eukaryota</taxon>
        <taxon>Viridiplantae</taxon>
        <taxon>Streptophyta</taxon>
        <taxon>Embryophyta</taxon>
        <taxon>Tracheophyta</taxon>
        <taxon>Spermatophyta</taxon>
        <taxon>Magnoliopsida</taxon>
        <taxon>eudicotyledons</taxon>
        <taxon>Gunneridae</taxon>
        <taxon>Pentapetalae</taxon>
        <taxon>rosids</taxon>
        <taxon>fabids</taxon>
        <taxon>Cucurbitales</taxon>
        <taxon>Cucurbitaceae</taxon>
        <taxon>Benincaseae</taxon>
        <taxon>Cucumis</taxon>
    </lineage>
</organism>
<dbReference type="InterPro" id="IPR012337">
    <property type="entry name" value="RNaseH-like_sf"/>
</dbReference>
<dbReference type="InterPro" id="IPR006941">
    <property type="entry name" value="RNase_CAF1"/>
</dbReference>
<evidence type="ECO:0000313" key="3">
    <source>
        <dbReference type="EnsemblPlants" id="MELO3C027004.2.1"/>
    </source>
</evidence>
<dbReference type="PANTHER" id="PTHR15092:SF42">
    <property type="entry name" value="POLY(A)-SPECIFIC RIBONUCLEASE PARN-LIKE"/>
    <property type="match status" value="1"/>
</dbReference>
<dbReference type="InterPro" id="IPR036397">
    <property type="entry name" value="RNaseH_sf"/>
</dbReference>
<dbReference type="Pfam" id="PF04857">
    <property type="entry name" value="CAF1"/>
    <property type="match status" value="1"/>
</dbReference>
<dbReference type="RefSeq" id="XP_016903395.2">
    <property type="nucleotide sequence ID" value="XM_017047906.2"/>
</dbReference>
<dbReference type="eggNOG" id="KOG1990">
    <property type="taxonomic scope" value="Eukaryota"/>
</dbReference>
<sequence length="314" mass="35874">MASRFSYFQLHRRLYTTTTDQWSIKQVRNSNFHGCLGDLKNHISDSDFIAFFLQRTGSSSFPWHRPQPFDTLDTAYCKAKYAAEKFQILQFSLCPFSVRDSKLIAHPYNFHLFPRDELNIGMPSYSFSCQVSHLTSIAREDFDFGAWVYDGKPNCGQFTSVSPSLIEEKFKELRNLEDEESKKFRGFREVIEMISASQNPIVSYSSLHEFTFIHSKFLAPLPTSIDEFASSLHLVFPQVLEVKQLMSKIGGLSKPMSIAAALSYLKKHYYAPTYLDIPIEAPGNDHKPQGHNAIRLCHLFAKVCSLLKIDLSGV</sequence>
<dbReference type="PANTHER" id="PTHR15092">
    <property type="entry name" value="POLY A -SPECIFIC RIBONUCLEASE/TARGET OF EGR1, MEMBER 1"/>
    <property type="match status" value="1"/>
</dbReference>
<proteinExistence type="inferred from homology"/>
<comment type="cofactor">
    <cofactor evidence="1">
        <name>a divalent metal cation</name>
        <dbReference type="ChEBI" id="CHEBI:60240"/>
    </cofactor>
</comment>
<dbReference type="EnsemblPlants" id="MELO3C027004.2.1">
    <property type="protein sequence ID" value="MELO3C027004.2.1"/>
    <property type="gene ID" value="MELO3C027004.2"/>
</dbReference>
<evidence type="ECO:0000256" key="2">
    <source>
        <dbReference type="ARBA" id="ARBA00008372"/>
    </source>
</evidence>
<accession>A0A9I9E0X5</accession>
<gene>
    <name evidence="3" type="primary">103503081</name>
</gene>
<protein>
    <submittedName>
        <fullName evidence="3">Uncharacterized protein</fullName>
    </submittedName>
</protein>
<dbReference type="InterPro" id="IPR051181">
    <property type="entry name" value="CAF1_poly(A)_ribonucleases"/>
</dbReference>
<comment type="similarity">
    <text evidence="2">Belongs to the CAF1 family.</text>
</comment>
<dbReference type="Gene3D" id="3.30.420.10">
    <property type="entry name" value="Ribonuclease H-like superfamily/Ribonuclease H"/>
    <property type="match status" value="1"/>
</dbReference>
<dbReference type="SUPFAM" id="SSF53098">
    <property type="entry name" value="Ribonuclease H-like"/>
    <property type="match status" value="1"/>
</dbReference>
<reference evidence="3" key="1">
    <citation type="submission" date="2023-03" db="UniProtKB">
        <authorList>
            <consortium name="EnsemblPlants"/>
        </authorList>
    </citation>
    <scope>IDENTIFICATION</scope>
</reference>
<name>A0A9I9E0X5_CUCME</name>